<comment type="caution">
    <text evidence="3">The sequence shown here is derived from an EMBL/GenBank/DDBJ whole genome shotgun (WGS) entry which is preliminary data.</text>
</comment>
<reference evidence="3 4" key="1">
    <citation type="submission" date="2024-01" db="EMBL/GenBank/DDBJ databases">
        <title>A draft genome for a cacao thread blight-causing isolate of Paramarasmius palmivorus.</title>
        <authorList>
            <person name="Baruah I.K."/>
            <person name="Bukari Y."/>
            <person name="Amoako-Attah I."/>
            <person name="Meinhardt L.W."/>
            <person name="Bailey B.A."/>
            <person name="Cohen S.P."/>
        </authorList>
    </citation>
    <scope>NUCLEOTIDE SEQUENCE [LARGE SCALE GENOMIC DNA]</scope>
    <source>
        <strain evidence="3 4">GH-12</strain>
    </source>
</reference>
<evidence type="ECO:0000313" key="3">
    <source>
        <dbReference type="EMBL" id="KAK7027353.1"/>
    </source>
</evidence>
<dbReference type="EMBL" id="JAYKXP010000097">
    <property type="protein sequence ID" value="KAK7027353.1"/>
    <property type="molecule type" value="Genomic_DNA"/>
</dbReference>
<proteinExistence type="predicted"/>
<name>A0AAW0BMA2_9AGAR</name>
<sequence length="396" mass="43993">MSSPFSATPSESSSTSHSDLNGLGTSCIALSVLPLLAVVVYVSRRCSRWHRKSRTGQKSMGISSTDFFAAEISGEGYRKRIILREGLGVYRETSSRLSIVLVNRTTKRSSDTARPRRRATSPQFLTTYQPIGDSTYYSSFSSNTRSPQNRFPSYRPPPAYPFSDTSLATSQALLWGRNADLVVGSHPSALPMRSRMRVSTPIVDIDGKLLIHIPWKPDWNRYGHKPNPSYAADLSRDKHSRRRSHTVHCEQNLARIYDGNVDDRYPLALSTSCVSLYSQAPTERSLYSQSSKWDTVSNVSLSPEIDQEDMSQMLDEFPAVPISFDGSVAADVNGIKANRQTRTREFTGVDLNDSTDVQAPYILGHGIASNGKGSRGKGRGKTRRQGWESKENIVPF</sequence>
<accession>A0AAW0BMA2</accession>
<organism evidence="3 4">
    <name type="scientific">Paramarasmius palmivorus</name>
    <dbReference type="NCBI Taxonomy" id="297713"/>
    <lineage>
        <taxon>Eukaryota</taxon>
        <taxon>Fungi</taxon>
        <taxon>Dikarya</taxon>
        <taxon>Basidiomycota</taxon>
        <taxon>Agaricomycotina</taxon>
        <taxon>Agaricomycetes</taxon>
        <taxon>Agaricomycetidae</taxon>
        <taxon>Agaricales</taxon>
        <taxon>Marasmiineae</taxon>
        <taxon>Marasmiaceae</taxon>
        <taxon>Paramarasmius</taxon>
    </lineage>
</organism>
<feature type="compositionally biased region" description="Basic residues" evidence="1">
    <location>
        <begin position="374"/>
        <end position="384"/>
    </location>
</feature>
<feature type="transmembrane region" description="Helical" evidence="2">
    <location>
        <begin position="20"/>
        <end position="42"/>
    </location>
</feature>
<dbReference type="AlphaFoldDB" id="A0AAW0BMA2"/>
<evidence type="ECO:0000313" key="4">
    <source>
        <dbReference type="Proteomes" id="UP001383192"/>
    </source>
</evidence>
<dbReference type="Proteomes" id="UP001383192">
    <property type="component" value="Unassembled WGS sequence"/>
</dbReference>
<feature type="region of interest" description="Disordered" evidence="1">
    <location>
        <begin position="364"/>
        <end position="396"/>
    </location>
</feature>
<keyword evidence="2" id="KW-0812">Transmembrane</keyword>
<evidence type="ECO:0000256" key="1">
    <source>
        <dbReference type="SAM" id="MobiDB-lite"/>
    </source>
</evidence>
<protein>
    <submittedName>
        <fullName evidence="3">Uncharacterized protein</fullName>
    </submittedName>
</protein>
<feature type="region of interest" description="Disordered" evidence="1">
    <location>
        <begin position="139"/>
        <end position="158"/>
    </location>
</feature>
<feature type="compositionally biased region" description="Basic and acidic residues" evidence="1">
    <location>
        <begin position="385"/>
        <end position="396"/>
    </location>
</feature>
<gene>
    <name evidence="3" type="ORF">VNI00_015316</name>
</gene>
<feature type="compositionally biased region" description="Polar residues" evidence="1">
    <location>
        <begin position="139"/>
        <end position="151"/>
    </location>
</feature>
<evidence type="ECO:0000256" key="2">
    <source>
        <dbReference type="SAM" id="Phobius"/>
    </source>
</evidence>
<keyword evidence="4" id="KW-1185">Reference proteome</keyword>
<keyword evidence="2" id="KW-1133">Transmembrane helix</keyword>
<keyword evidence="2" id="KW-0472">Membrane</keyword>